<keyword evidence="1" id="KW-1133">Transmembrane helix</keyword>
<evidence type="ECO:0000313" key="4">
    <source>
        <dbReference type="Proteomes" id="UP000262073"/>
    </source>
</evidence>
<name>A0A346NME6_9ALTE</name>
<feature type="domain" description="Potassium channel" evidence="2">
    <location>
        <begin position="61"/>
        <end position="130"/>
    </location>
</feature>
<evidence type="ECO:0000313" key="3">
    <source>
        <dbReference type="EMBL" id="AXR06703.1"/>
    </source>
</evidence>
<dbReference type="RefSeq" id="WP_117316821.1">
    <property type="nucleotide sequence ID" value="NZ_CP031769.1"/>
</dbReference>
<accession>A0A346NME6</accession>
<keyword evidence="4" id="KW-1185">Reference proteome</keyword>
<keyword evidence="1" id="KW-0472">Membrane</keyword>
<dbReference type="Pfam" id="PF07885">
    <property type="entry name" value="Ion_trans_2"/>
    <property type="match status" value="1"/>
</dbReference>
<dbReference type="InterPro" id="IPR013099">
    <property type="entry name" value="K_chnl_dom"/>
</dbReference>
<dbReference type="EMBL" id="CP031769">
    <property type="protein sequence ID" value="AXR06703.1"/>
    <property type="molecule type" value="Genomic_DNA"/>
</dbReference>
<dbReference type="SUPFAM" id="SSF81324">
    <property type="entry name" value="Voltage-gated potassium channels"/>
    <property type="match status" value="1"/>
</dbReference>
<feature type="transmembrane region" description="Helical" evidence="1">
    <location>
        <begin position="6"/>
        <end position="31"/>
    </location>
</feature>
<evidence type="ECO:0000259" key="2">
    <source>
        <dbReference type="Pfam" id="PF07885"/>
    </source>
</evidence>
<keyword evidence="1" id="KW-0812">Transmembrane</keyword>
<dbReference type="OrthoDB" id="9813518at2"/>
<dbReference type="KEGG" id="salm:D0Y50_10185"/>
<dbReference type="Gene3D" id="1.10.287.70">
    <property type="match status" value="1"/>
</dbReference>
<evidence type="ECO:0000256" key="1">
    <source>
        <dbReference type="SAM" id="Phobius"/>
    </source>
</evidence>
<gene>
    <name evidence="3" type="ORF">D0Y50_10185</name>
</gene>
<sequence>MITAIIISALTLLVSVALHVFNISVVADSAIRKLDKVWIKTQVVVFIAICSQLLLAIIFALAYEIGLGLELGGFKQPATTVDIFYFSLTTITTLGLGSIEPTGHLRMLAGVESATGFLLISCSASKVFRLM</sequence>
<feature type="transmembrane region" description="Helical" evidence="1">
    <location>
        <begin position="43"/>
        <end position="63"/>
    </location>
</feature>
<reference evidence="3 4" key="1">
    <citation type="submission" date="2018-08" db="EMBL/GenBank/DDBJ databases">
        <title>Salinimonas sediminis sp. nov., a piezophilic bacterium isolated from a deep-sea sediment sample from the New Britain Trench.</title>
        <authorList>
            <person name="Cao J."/>
        </authorList>
    </citation>
    <scope>NUCLEOTIDE SEQUENCE [LARGE SCALE GENOMIC DNA]</scope>
    <source>
        <strain evidence="3 4">N102</strain>
    </source>
</reference>
<organism evidence="3 4">
    <name type="scientific">Salinimonas sediminis</name>
    <dbReference type="NCBI Taxonomy" id="2303538"/>
    <lineage>
        <taxon>Bacteria</taxon>
        <taxon>Pseudomonadati</taxon>
        <taxon>Pseudomonadota</taxon>
        <taxon>Gammaproteobacteria</taxon>
        <taxon>Alteromonadales</taxon>
        <taxon>Alteromonadaceae</taxon>
        <taxon>Alteromonas/Salinimonas group</taxon>
        <taxon>Salinimonas</taxon>
    </lineage>
</organism>
<proteinExistence type="predicted"/>
<protein>
    <recommendedName>
        <fullName evidence="2">Potassium channel domain-containing protein</fullName>
    </recommendedName>
</protein>
<feature type="transmembrane region" description="Helical" evidence="1">
    <location>
        <begin position="83"/>
        <end position="99"/>
    </location>
</feature>
<dbReference type="Proteomes" id="UP000262073">
    <property type="component" value="Chromosome"/>
</dbReference>
<dbReference type="AlphaFoldDB" id="A0A346NME6"/>